<reference evidence="2" key="1">
    <citation type="journal article" date="2015" name="Genome Announc.">
        <title>Draft Genome Sequence of Bacteroidales Strain TBC1, a Novel Isolate from a Methanogenic Wastewater Treatment System.</title>
        <authorList>
            <person name="Tourlousse D.M."/>
            <person name="Matsuura N."/>
            <person name="Sun L."/>
            <person name="Toyonaga M."/>
            <person name="Kuroda K."/>
            <person name="Ohashi A."/>
            <person name="Cruz R."/>
            <person name="Yamaguchi T."/>
            <person name="Sekiguchi Y."/>
        </authorList>
    </citation>
    <scope>NUCLEOTIDE SEQUENCE [LARGE SCALE GENOMIC DNA]</scope>
    <source>
        <strain evidence="2">TBC1</strain>
    </source>
</reference>
<evidence type="ECO:0000313" key="3">
    <source>
        <dbReference type="Proteomes" id="UP000053091"/>
    </source>
</evidence>
<feature type="domain" description="Pyrrolo-quinoline quinone repeat" evidence="1">
    <location>
        <begin position="387"/>
        <end position="476"/>
    </location>
</feature>
<dbReference type="PANTHER" id="PTHR34512">
    <property type="entry name" value="CELL SURFACE PROTEIN"/>
    <property type="match status" value="1"/>
</dbReference>
<accession>A0A0S7C1Q0</accession>
<feature type="domain" description="Pyrrolo-quinoline quinone repeat" evidence="1">
    <location>
        <begin position="105"/>
        <end position="331"/>
    </location>
</feature>
<dbReference type="Proteomes" id="UP000053091">
    <property type="component" value="Unassembled WGS sequence"/>
</dbReference>
<dbReference type="PANTHER" id="PTHR34512:SF30">
    <property type="entry name" value="OUTER MEMBRANE PROTEIN ASSEMBLY FACTOR BAMB"/>
    <property type="match status" value="1"/>
</dbReference>
<dbReference type="EMBL" id="DF968182">
    <property type="protein sequence ID" value="GAP42888.1"/>
    <property type="molecule type" value="Genomic_DNA"/>
</dbReference>
<keyword evidence="3" id="KW-1185">Reference proteome</keyword>
<organism evidence="2">
    <name type="scientific">Lentimicrobium saccharophilum</name>
    <dbReference type="NCBI Taxonomy" id="1678841"/>
    <lineage>
        <taxon>Bacteria</taxon>
        <taxon>Pseudomonadati</taxon>
        <taxon>Bacteroidota</taxon>
        <taxon>Bacteroidia</taxon>
        <taxon>Bacteroidales</taxon>
        <taxon>Lentimicrobiaceae</taxon>
        <taxon>Lentimicrobium</taxon>
    </lineage>
</organism>
<dbReference type="STRING" id="1678841.TBC1_111028"/>
<protein>
    <submittedName>
        <fullName evidence="2">Protein containing PQQ-like domain</fullName>
    </submittedName>
</protein>
<evidence type="ECO:0000259" key="1">
    <source>
        <dbReference type="Pfam" id="PF13360"/>
    </source>
</evidence>
<evidence type="ECO:0000313" key="2">
    <source>
        <dbReference type="EMBL" id="GAP42888.1"/>
    </source>
</evidence>
<dbReference type="Pfam" id="PF13360">
    <property type="entry name" value="PQQ_2"/>
    <property type="match status" value="2"/>
</dbReference>
<gene>
    <name evidence="2" type="ORF">TBC1_111028</name>
</gene>
<dbReference type="AlphaFoldDB" id="A0A0S7C1Q0"/>
<dbReference type="Gene3D" id="2.130.10.10">
    <property type="entry name" value="YVTN repeat-like/Quinoprotein amine dehydrogenase"/>
    <property type="match status" value="2"/>
</dbReference>
<dbReference type="InterPro" id="IPR011047">
    <property type="entry name" value="Quinoprotein_ADH-like_sf"/>
</dbReference>
<name>A0A0S7C1Q0_9BACT</name>
<dbReference type="OrthoDB" id="1091598at2"/>
<dbReference type="InterPro" id="IPR018391">
    <property type="entry name" value="PQQ_b-propeller_rpt"/>
</dbReference>
<dbReference type="SUPFAM" id="SSF50998">
    <property type="entry name" value="Quinoprotein alcohol dehydrogenase-like"/>
    <property type="match status" value="1"/>
</dbReference>
<dbReference type="InterPro" id="IPR015943">
    <property type="entry name" value="WD40/YVTN_repeat-like_dom_sf"/>
</dbReference>
<proteinExistence type="predicted"/>
<dbReference type="RefSeq" id="WP_062039425.1">
    <property type="nucleotide sequence ID" value="NZ_DF968182.1"/>
</dbReference>
<dbReference type="SMART" id="SM00564">
    <property type="entry name" value="PQQ"/>
    <property type="match status" value="3"/>
</dbReference>
<dbReference type="InterPro" id="IPR002372">
    <property type="entry name" value="PQQ_rpt_dom"/>
</dbReference>
<sequence length="551" mass="62028">MKKHFLLPIALYAGLISAKAQDDMPLVWESRMDHKIVHTGTGTEERGFSYAASDKEITVFDNKTGKPKWNKKFKELAPKLSKIDDLIPFWESDVIFLFDRKMGKDVLAVVEMESGNFLWSTDKYQDVDEENVVYIPEEQSFAISLKKELVFIRARTGEERWSTTKFKGVVGKYAITTDGYMVMVNFVPSSLGALFTGFKNQIAKINIRNGDIIWENTYIGRAERKVISREFLYDLFIDGDKVMLMMNGYQVYDLKTGASLWSAAFDYTPDGLGKRPANAKKFGVYGAVADPVRVGDDLYVLDMSNRRSQYIKKYDANSGKLLWTSPEIKEARAIPNMYIMGDKIVLQIGGNVEAQAYIYRRTQNADGSVSVYEEWKIWYPNVKPNGVQAFNTSDGSLVWDSERFRKGITNMIEAGGNVIVSSGKALYSMDINTGKELYEVPVAKGGVGNAQMIFPYKDMVAVIGEKGVSTFKMSNGDLVANGKYKTSLLEDRFDNIVIMKTEGADIAAFDLNTCKYLEFKARKGATTSLTTEGEYVYVYENKTVSKVRTGK</sequence>